<dbReference type="EMBL" id="UINC01060900">
    <property type="protein sequence ID" value="SVB85898.1"/>
    <property type="molecule type" value="Genomic_DNA"/>
</dbReference>
<evidence type="ECO:0008006" key="2">
    <source>
        <dbReference type="Google" id="ProtNLM"/>
    </source>
</evidence>
<gene>
    <name evidence="1" type="ORF">METZ01_LOCUS238752</name>
</gene>
<organism evidence="1">
    <name type="scientific">marine metagenome</name>
    <dbReference type="NCBI Taxonomy" id="408172"/>
    <lineage>
        <taxon>unclassified sequences</taxon>
        <taxon>metagenomes</taxon>
        <taxon>ecological metagenomes</taxon>
    </lineage>
</organism>
<proteinExistence type="predicted"/>
<name>A0A382HF08_9ZZZZ</name>
<reference evidence="1" key="1">
    <citation type="submission" date="2018-05" db="EMBL/GenBank/DDBJ databases">
        <authorList>
            <person name="Lanie J.A."/>
            <person name="Ng W.-L."/>
            <person name="Kazmierczak K.M."/>
            <person name="Andrzejewski T.M."/>
            <person name="Davidsen T.M."/>
            <person name="Wayne K.J."/>
            <person name="Tettelin H."/>
            <person name="Glass J.I."/>
            <person name="Rusch D."/>
            <person name="Podicherti R."/>
            <person name="Tsui H.-C.T."/>
            <person name="Winkler M.E."/>
        </authorList>
    </citation>
    <scope>NUCLEOTIDE SEQUENCE</scope>
</reference>
<protein>
    <recommendedName>
        <fullName evidence="2">HEAT repeat domain-containing protein</fullName>
    </recommendedName>
</protein>
<dbReference type="AlphaFoldDB" id="A0A382HF08"/>
<evidence type="ECO:0000313" key="1">
    <source>
        <dbReference type="EMBL" id="SVB85898.1"/>
    </source>
</evidence>
<accession>A0A382HF08</accession>
<feature type="non-terminal residue" evidence="1">
    <location>
        <position position="1"/>
    </location>
</feature>
<sequence length="67" mass="7507">PDIAANFIHKYLDGDNSYIVQAEMIRQLGSVGNQSDISYLESFIPVWSPRKITRLAAEKAILELKGN</sequence>